<dbReference type="SUPFAM" id="SSF160379">
    <property type="entry name" value="SP0830-like"/>
    <property type="match status" value="1"/>
</dbReference>
<protein>
    <submittedName>
        <fullName evidence="1">DUF1697 domain-containing protein</fullName>
    </submittedName>
</protein>
<dbReference type="Proteomes" id="UP000267268">
    <property type="component" value="Chromosome 1"/>
</dbReference>
<organism evidence="1 2">
    <name type="scientific">Flammeovirga pectinis</name>
    <dbReference type="NCBI Taxonomy" id="2494373"/>
    <lineage>
        <taxon>Bacteria</taxon>
        <taxon>Pseudomonadati</taxon>
        <taxon>Bacteroidota</taxon>
        <taxon>Cytophagia</taxon>
        <taxon>Cytophagales</taxon>
        <taxon>Flammeovirgaceae</taxon>
        <taxon>Flammeovirga</taxon>
    </lineage>
</organism>
<dbReference type="PANTHER" id="PTHR36439">
    <property type="entry name" value="BLL4334 PROTEIN"/>
    <property type="match status" value="1"/>
</dbReference>
<dbReference type="Gene3D" id="3.30.70.1260">
    <property type="entry name" value="bacterial protein sp0830 like"/>
    <property type="match status" value="1"/>
</dbReference>
<evidence type="ECO:0000313" key="1">
    <source>
        <dbReference type="EMBL" id="AZQ62857.1"/>
    </source>
</evidence>
<dbReference type="EMBL" id="CP034562">
    <property type="protein sequence ID" value="AZQ62857.1"/>
    <property type="molecule type" value="Genomic_DNA"/>
</dbReference>
<gene>
    <name evidence="1" type="ORF">EI427_11610</name>
</gene>
<sequence>MNFLAILRGINVGGKRKILMKDLKELFEVNGFQNIITYIQSGNILFSTAELQDAIQVENLIEKEILARFGFNVPAIVISVPEVKIAIKENPFYKDETDISQLHLTVLRSAPDEDLITDLKEKEFNGDHFEVIGRKVFIKCKGKYSQSKLTNQLFEKKLKVIATTRNWKTVLKIQQLIEDKID</sequence>
<accession>A0A3Q9FMB9</accession>
<dbReference type="Pfam" id="PF08002">
    <property type="entry name" value="DUF1697"/>
    <property type="match status" value="1"/>
</dbReference>
<dbReference type="AlphaFoldDB" id="A0A3Q9FMB9"/>
<evidence type="ECO:0000313" key="2">
    <source>
        <dbReference type="Proteomes" id="UP000267268"/>
    </source>
</evidence>
<keyword evidence="2" id="KW-1185">Reference proteome</keyword>
<dbReference type="OrthoDB" id="9806494at2"/>
<dbReference type="PIRSF" id="PIRSF008502">
    <property type="entry name" value="UCP008502"/>
    <property type="match status" value="1"/>
</dbReference>
<dbReference type="InterPro" id="IPR012545">
    <property type="entry name" value="DUF1697"/>
</dbReference>
<dbReference type="RefSeq" id="WP_126614780.1">
    <property type="nucleotide sequence ID" value="NZ_CP034562.1"/>
</dbReference>
<dbReference type="Gene3D" id="3.30.70.1280">
    <property type="entry name" value="SP0830-like domains"/>
    <property type="match status" value="1"/>
</dbReference>
<proteinExistence type="predicted"/>
<name>A0A3Q9FMB9_9BACT</name>
<dbReference type="KEGG" id="fll:EI427_11610"/>
<dbReference type="PANTHER" id="PTHR36439:SF1">
    <property type="entry name" value="DUF1697 DOMAIN-CONTAINING PROTEIN"/>
    <property type="match status" value="1"/>
</dbReference>
<reference evidence="1 2" key="1">
    <citation type="submission" date="2018-12" db="EMBL/GenBank/DDBJ databases">
        <title>Flammeovirga pectinis sp. nov., isolated from the gut of the Korean scallop, Patinopecten yessoensis.</title>
        <authorList>
            <person name="Bae J.-W."/>
            <person name="Jeong Y.-S."/>
            <person name="Kang W."/>
        </authorList>
    </citation>
    <scope>NUCLEOTIDE SEQUENCE [LARGE SCALE GENOMIC DNA]</scope>
    <source>
        <strain evidence="1 2">L12M1</strain>
    </source>
</reference>